<dbReference type="AlphaFoldDB" id="W5SG30"/>
<gene>
    <name evidence="1" type="ORF">BOM_1100</name>
</gene>
<protein>
    <submittedName>
        <fullName evidence="1">Variable outer membrane protein</fullName>
    </submittedName>
</protein>
<keyword evidence="1" id="KW-0614">Plasmid</keyword>
<reference evidence="1" key="1">
    <citation type="submission" date="2013-02" db="EMBL/GenBank/DDBJ databases">
        <title>Comparative genomics of Borrelia species.</title>
        <authorList>
            <person name="Schwan T.G."/>
            <person name="Raffel S.J."/>
            <person name="Porcella S.F."/>
        </authorList>
    </citation>
    <scope>NUCLEOTIDE SEQUENCE</scope>
    <source>
        <strain evidence="1">FR64b</strain>
        <plasmid evidence="1">unnamed</plasmid>
    </source>
</reference>
<sequence length="31" mass="3293">MLTLGKTMLVMDDAKAAILVGNGTKDKRVDS</sequence>
<dbReference type="EMBL" id="CP004227">
    <property type="protein sequence ID" value="AHH05643.1"/>
    <property type="molecule type" value="Genomic_DNA"/>
</dbReference>
<evidence type="ECO:0000313" key="1">
    <source>
        <dbReference type="EMBL" id="AHH05643.1"/>
    </source>
</evidence>
<geneLocation type="plasmid" evidence="1">
    <name>unnamed</name>
</geneLocation>
<proteinExistence type="predicted"/>
<organism evidence="1">
    <name type="scientific">Borrelia miyamotoi FR64b</name>
    <dbReference type="NCBI Taxonomy" id="1292392"/>
    <lineage>
        <taxon>Bacteria</taxon>
        <taxon>Pseudomonadati</taxon>
        <taxon>Spirochaetota</taxon>
        <taxon>Spirochaetia</taxon>
        <taxon>Spirochaetales</taxon>
        <taxon>Borreliaceae</taxon>
        <taxon>Borrelia</taxon>
    </lineage>
</organism>
<name>W5SG30_9SPIR</name>
<accession>W5SG30</accession>
<dbReference type="HOGENOM" id="CLU_3395403_0_0_12"/>